<gene>
    <name evidence="6" type="ORF">D4Z93_01755</name>
</gene>
<dbReference type="RefSeq" id="WP_119970043.1">
    <property type="nucleotide sequence ID" value="NZ_CP032416.1"/>
</dbReference>
<feature type="domain" description="Glycosyltransferase 2-like" evidence="5">
    <location>
        <begin position="6"/>
        <end position="179"/>
    </location>
</feature>
<keyword evidence="3" id="KW-0328">Glycosyltransferase</keyword>
<comment type="similarity">
    <text evidence="2">Belongs to the glycosyltransferase 2 family.</text>
</comment>
<evidence type="ECO:0000256" key="3">
    <source>
        <dbReference type="ARBA" id="ARBA00022676"/>
    </source>
</evidence>
<dbReference type="Gene3D" id="3.90.550.10">
    <property type="entry name" value="Spore Coat Polysaccharide Biosynthesis Protein SpsA, Chain A"/>
    <property type="match status" value="1"/>
</dbReference>
<dbReference type="OrthoDB" id="9813495at2"/>
<evidence type="ECO:0000313" key="6">
    <source>
        <dbReference type="EMBL" id="AYD39334.1"/>
    </source>
</evidence>
<sequence>MPLIYIILINYNGYKDTIECVNSLKKINYNNYRVLIVDNASMNDSLEILKRTLKDCIIIESKKNLGFAGGNNLAIKYALDNNADYILLLNNDTLVEHNFLENMLCSFSKDSSIGLVGCKIMYYPERNIIWYGGGYVDWFKFTGIHYEMGKADVKCDAEKEINFMTGCSMLIKRDVFEKVGLLSEEYFMYYEDVDFCVRVNDAGYKIWYNPNAVIYHKIGLSAGGEESPFSIKWCTRNRILFMNKYKNKVSKAEFIFSRLFFYVTRIIRYFQYKFQGRSDKAKAIIDGIKEVRSTIL</sequence>
<accession>A0A386H0Z2</accession>
<dbReference type="EMBL" id="CP032416">
    <property type="protein sequence ID" value="AYD39334.1"/>
    <property type="molecule type" value="Genomic_DNA"/>
</dbReference>
<dbReference type="SUPFAM" id="SSF53448">
    <property type="entry name" value="Nucleotide-diphospho-sugar transferases"/>
    <property type="match status" value="1"/>
</dbReference>
<dbReference type="CDD" id="cd04186">
    <property type="entry name" value="GT_2_like_c"/>
    <property type="match status" value="1"/>
</dbReference>
<dbReference type="KEGG" id="cfer:D4Z93_01755"/>
<dbReference type="AlphaFoldDB" id="A0A386H0Z2"/>
<dbReference type="GO" id="GO:0016757">
    <property type="term" value="F:glycosyltransferase activity"/>
    <property type="evidence" value="ECO:0007669"/>
    <property type="project" value="UniProtKB-KW"/>
</dbReference>
<keyword evidence="7" id="KW-1185">Reference proteome</keyword>
<keyword evidence="4 6" id="KW-0808">Transferase</keyword>
<dbReference type="InterPro" id="IPR029044">
    <property type="entry name" value="Nucleotide-diphossugar_trans"/>
</dbReference>
<protein>
    <submittedName>
        <fullName evidence="6">Glycosyltransferase family 2 protein</fullName>
    </submittedName>
</protein>
<evidence type="ECO:0000256" key="2">
    <source>
        <dbReference type="ARBA" id="ARBA00006739"/>
    </source>
</evidence>
<name>A0A386H0Z2_9CLOT</name>
<dbReference type="PANTHER" id="PTHR43179">
    <property type="entry name" value="RHAMNOSYLTRANSFERASE WBBL"/>
    <property type="match status" value="1"/>
</dbReference>
<dbReference type="PANTHER" id="PTHR43179:SF12">
    <property type="entry name" value="GALACTOFURANOSYLTRANSFERASE GLFT2"/>
    <property type="match status" value="1"/>
</dbReference>
<proteinExistence type="inferred from homology"/>
<organism evidence="6 7">
    <name type="scientific">Clostridium fermenticellae</name>
    <dbReference type="NCBI Taxonomy" id="2068654"/>
    <lineage>
        <taxon>Bacteria</taxon>
        <taxon>Bacillati</taxon>
        <taxon>Bacillota</taxon>
        <taxon>Clostridia</taxon>
        <taxon>Eubacteriales</taxon>
        <taxon>Clostridiaceae</taxon>
        <taxon>Clostridium</taxon>
    </lineage>
</organism>
<evidence type="ECO:0000313" key="7">
    <source>
        <dbReference type="Proteomes" id="UP000266301"/>
    </source>
</evidence>
<dbReference type="Pfam" id="PF00535">
    <property type="entry name" value="Glycos_transf_2"/>
    <property type="match status" value="1"/>
</dbReference>
<evidence type="ECO:0000259" key="5">
    <source>
        <dbReference type="Pfam" id="PF00535"/>
    </source>
</evidence>
<dbReference type="InterPro" id="IPR001173">
    <property type="entry name" value="Glyco_trans_2-like"/>
</dbReference>
<evidence type="ECO:0000256" key="4">
    <source>
        <dbReference type="ARBA" id="ARBA00022679"/>
    </source>
</evidence>
<comment type="pathway">
    <text evidence="1">Cell wall biogenesis; cell wall polysaccharide biosynthesis.</text>
</comment>
<evidence type="ECO:0000256" key="1">
    <source>
        <dbReference type="ARBA" id="ARBA00004776"/>
    </source>
</evidence>
<dbReference type="Proteomes" id="UP000266301">
    <property type="component" value="Chromosome"/>
</dbReference>
<reference evidence="6 7" key="1">
    <citation type="journal article" date="2019" name="Int. J. Syst. Evol. Microbiol.">
        <title>Clostridium fermenticellae sp. nov., isolated from the mud in a fermentation cellar for the production of the Chinese liquor, baijiu.</title>
        <authorList>
            <person name="Xu P.X."/>
            <person name="Chai L.J."/>
            <person name="Qiu T."/>
            <person name="Zhang X.J."/>
            <person name="Lu Z.M."/>
            <person name="Xiao C."/>
            <person name="Wang S.T."/>
            <person name="Shen C.H."/>
            <person name="Shi J.S."/>
            <person name="Xu Z.H."/>
        </authorList>
    </citation>
    <scope>NUCLEOTIDE SEQUENCE [LARGE SCALE GENOMIC DNA]</scope>
    <source>
        <strain evidence="6 7">JN500901</strain>
    </source>
</reference>